<keyword evidence="3" id="KW-1185">Reference proteome</keyword>
<dbReference type="Proteomes" id="UP000789390">
    <property type="component" value="Unassembled WGS sequence"/>
</dbReference>
<accession>A0A8J2REN3</accession>
<evidence type="ECO:0000313" key="2">
    <source>
        <dbReference type="EMBL" id="CAH0101365.1"/>
    </source>
</evidence>
<gene>
    <name evidence="2" type="ORF">DGAL_LOCUS3696</name>
</gene>
<evidence type="ECO:0000256" key="1">
    <source>
        <dbReference type="SAM" id="SignalP"/>
    </source>
</evidence>
<dbReference type="AlphaFoldDB" id="A0A8J2REN3"/>
<dbReference type="OrthoDB" id="6357373at2759"/>
<sequence length="322" mass="36870">MKFALIFLSVFVVFSDQQFYNRWPSSSAERLFWLSRYNSRRQPTFDDYDDQSLNNGDNQDDDGSFYLPLLRPAIPSESSQNMAPDFNAIESPNDMEDETFPDVQSRRKVVNRFPSRNRPSFFRPNKPVSQNDPRFVINLGSSYNLFSRKVKMITFTFTSSLTFTSVQSCIPSAQFSFGLADVTCRRKRRGLVVSPEIKSEDAQQFAITPSYVQPVESTDLTSLDLMTNENNRQWTSDHTFNQHQVVSSKDEDEVTSSPVEYSREKRFFFHLVTTTTVISYSFLSKTVTKTVSLLNTLNPGAYLICRPEGYAVCPFTANTFPG</sequence>
<protein>
    <submittedName>
        <fullName evidence="2">Uncharacterized protein</fullName>
    </submittedName>
</protein>
<reference evidence="2" key="1">
    <citation type="submission" date="2021-11" db="EMBL/GenBank/DDBJ databases">
        <authorList>
            <person name="Schell T."/>
        </authorList>
    </citation>
    <scope>NUCLEOTIDE SEQUENCE</scope>
    <source>
        <strain evidence="2">M5</strain>
    </source>
</reference>
<proteinExistence type="predicted"/>
<keyword evidence="1" id="KW-0732">Signal</keyword>
<organism evidence="2 3">
    <name type="scientific">Daphnia galeata</name>
    <dbReference type="NCBI Taxonomy" id="27404"/>
    <lineage>
        <taxon>Eukaryota</taxon>
        <taxon>Metazoa</taxon>
        <taxon>Ecdysozoa</taxon>
        <taxon>Arthropoda</taxon>
        <taxon>Crustacea</taxon>
        <taxon>Branchiopoda</taxon>
        <taxon>Diplostraca</taxon>
        <taxon>Cladocera</taxon>
        <taxon>Anomopoda</taxon>
        <taxon>Daphniidae</taxon>
        <taxon>Daphnia</taxon>
    </lineage>
</organism>
<name>A0A8J2REN3_9CRUS</name>
<dbReference type="EMBL" id="CAKKLH010000057">
    <property type="protein sequence ID" value="CAH0101365.1"/>
    <property type="molecule type" value="Genomic_DNA"/>
</dbReference>
<comment type="caution">
    <text evidence="2">The sequence shown here is derived from an EMBL/GenBank/DDBJ whole genome shotgun (WGS) entry which is preliminary data.</text>
</comment>
<feature type="signal peptide" evidence="1">
    <location>
        <begin position="1"/>
        <end position="15"/>
    </location>
</feature>
<evidence type="ECO:0000313" key="3">
    <source>
        <dbReference type="Proteomes" id="UP000789390"/>
    </source>
</evidence>
<feature type="chain" id="PRO_5035257688" evidence="1">
    <location>
        <begin position="16"/>
        <end position="322"/>
    </location>
</feature>